<dbReference type="Gene3D" id="3.40.720.10">
    <property type="entry name" value="Alkaline Phosphatase, subunit A"/>
    <property type="match status" value="1"/>
</dbReference>
<dbReference type="NCBIfam" id="NF003766">
    <property type="entry name" value="PRK05362.1"/>
    <property type="match status" value="1"/>
</dbReference>
<dbReference type="GO" id="GO:0006015">
    <property type="term" value="P:5-phosphoribose 1-diphosphate biosynthetic process"/>
    <property type="evidence" value="ECO:0007669"/>
    <property type="project" value="UniProtKB-UniPathway"/>
</dbReference>
<evidence type="ECO:0000256" key="7">
    <source>
        <dbReference type="NCBIfam" id="TIGR01696"/>
    </source>
</evidence>
<dbReference type="PIRSF" id="PIRSF001491">
    <property type="entry name" value="Ppentomutase"/>
    <property type="match status" value="1"/>
</dbReference>
<comment type="pathway">
    <text evidence="6">Carbohydrate degradation; 2-deoxy-D-ribose 1-phosphate degradation; D-glyceraldehyde 3-phosphate and acetaldehyde from 2-deoxy-alpha-D-ribose 1-phosphate: step 1/2.</text>
</comment>
<organism evidence="9 10">
    <name type="scientific">Candidatus Ozemobacter sibiricus</name>
    <dbReference type="NCBI Taxonomy" id="2268124"/>
    <lineage>
        <taxon>Bacteria</taxon>
        <taxon>Candidatus Ozemobacteria</taxon>
        <taxon>Candidatus Ozemobacterales</taxon>
        <taxon>Candidatus Ozemobacteraceae</taxon>
        <taxon>Candidatus Ozemobacter</taxon>
    </lineage>
</organism>
<dbReference type="InterPro" id="IPR006124">
    <property type="entry name" value="Metalloenzyme"/>
</dbReference>
<gene>
    <name evidence="6" type="primary">deoB</name>
    <name evidence="9" type="ORF">OZSIB_0717</name>
</gene>
<proteinExistence type="inferred from homology"/>
<dbReference type="AlphaFoldDB" id="A0A367ZTV9"/>
<feature type="binding site" evidence="6">
    <location>
        <position position="324"/>
    </location>
    <ligand>
        <name>Mn(2+)</name>
        <dbReference type="ChEBI" id="CHEBI:29035"/>
        <label>1</label>
    </ligand>
</feature>
<evidence type="ECO:0000256" key="4">
    <source>
        <dbReference type="ARBA" id="ARBA00023211"/>
    </source>
</evidence>
<dbReference type="PANTHER" id="PTHR21110:SF0">
    <property type="entry name" value="PHOSPHOPENTOMUTASE"/>
    <property type="match status" value="1"/>
</dbReference>
<feature type="binding site" evidence="6">
    <location>
        <position position="335"/>
    </location>
    <ligand>
        <name>Mn(2+)</name>
        <dbReference type="ChEBI" id="CHEBI:29035"/>
        <label>2</label>
    </ligand>
</feature>
<evidence type="ECO:0000256" key="2">
    <source>
        <dbReference type="ARBA" id="ARBA00022490"/>
    </source>
</evidence>
<dbReference type="GO" id="GO:0008973">
    <property type="term" value="F:phosphopentomutase activity"/>
    <property type="evidence" value="ECO:0007669"/>
    <property type="project" value="UniProtKB-UniRule"/>
</dbReference>
<dbReference type="EMBL" id="QOQW01000001">
    <property type="protein sequence ID" value="RCK81583.1"/>
    <property type="molecule type" value="Genomic_DNA"/>
</dbReference>
<feature type="binding site" evidence="6">
    <location>
        <position position="287"/>
    </location>
    <ligand>
        <name>Mn(2+)</name>
        <dbReference type="ChEBI" id="CHEBI:29035"/>
        <label>2</label>
    </ligand>
</feature>
<reference evidence="9 10" key="1">
    <citation type="submission" date="2018-05" db="EMBL/GenBank/DDBJ databases">
        <title>A metagenomic window into the 2 km-deep terrestrial subsurface aquifer revealed taxonomically and functionally diverse microbial community comprising novel uncultured bacterial lineages.</title>
        <authorList>
            <person name="Kadnikov V.V."/>
            <person name="Mardanov A.V."/>
            <person name="Beletsky A.V."/>
            <person name="Banks D."/>
            <person name="Pimenov N.V."/>
            <person name="Frank Y.A."/>
            <person name="Karnachuk O.V."/>
            <person name="Ravin N.V."/>
        </authorList>
    </citation>
    <scope>NUCLEOTIDE SEQUENCE [LARGE SCALE GENOMIC DNA]</scope>
    <source>
        <strain evidence="9">BY5</strain>
    </source>
</reference>
<comment type="catalytic activity">
    <reaction evidence="6">
        <text>2-deoxy-alpha-D-ribose 1-phosphate = 2-deoxy-D-ribose 5-phosphate</text>
        <dbReference type="Rhea" id="RHEA:27658"/>
        <dbReference type="ChEBI" id="CHEBI:57259"/>
        <dbReference type="ChEBI" id="CHEBI:62877"/>
        <dbReference type="EC" id="5.4.2.7"/>
    </reaction>
</comment>
<dbReference type="GO" id="GO:0030145">
    <property type="term" value="F:manganese ion binding"/>
    <property type="evidence" value="ECO:0007669"/>
    <property type="project" value="UniProtKB-UniRule"/>
</dbReference>
<keyword evidence="4 6" id="KW-0464">Manganese</keyword>
<dbReference type="FunFam" id="3.30.70.1250:FF:000001">
    <property type="entry name" value="Phosphopentomutase"/>
    <property type="match status" value="1"/>
</dbReference>
<evidence type="ECO:0000313" key="9">
    <source>
        <dbReference type="EMBL" id="RCK81583.1"/>
    </source>
</evidence>
<dbReference type="Pfam" id="PF01676">
    <property type="entry name" value="Metalloenzyme"/>
    <property type="match status" value="1"/>
</dbReference>
<keyword evidence="2 6" id="KW-0963">Cytoplasm</keyword>
<dbReference type="Gene3D" id="3.30.70.1250">
    <property type="entry name" value="Phosphopentomutase"/>
    <property type="match status" value="1"/>
</dbReference>
<evidence type="ECO:0000256" key="3">
    <source>
        <dbReference type="ARBA" id="ARBA00022723"/>
    </source>
</evidence>
<evidence type="ECO:0000256" key="5">
    <source>
        <dbReference type="ARBA" id="ARBA00023235"/>
    </source>
</evidence>
<comment type="function">
    <text evidence="6">Isomerase that catalyzes the conversion of deoxy-ribose 1-phosphate (dRib-1-P) and ribose 1-phosphate (Rib-1-P) to deoxy-ribose 5-phosphate (dRib-5-P) and ribose 5-phosphate (Rib-5-P), respectively.</text>
</comment>
<dbReference type="NCBIfam" id="TIGR01696">
    <property type="entry name" value="deoB"/>
    <property type="match status" value="1"/>
</dbReference>
<evidence type="ECO:0000313" key="10">
    <source>
        <dbReference type="Proteomes" id="UP000252355"/>
    </source>
</evidence>
<dbReference type="GO" id="GO:0006018">
    <property type="term" value="P:2-deoxyribose 1-phosphate catabolic process"/>
    <property type="evidence" value="ECO:0007669"/>
    <property type="project" value="UniProtKB-UniRule"/>
</dbReference>
<dbReference type="Proteomes" id="UP000252355">
    <property type="component" value="Unassembled WGS sequence"/>
</dbReference>
<dbReference type="UniPathway" id="UPA00087">
    <property type="reaction ID" value="UER00173"/>
</dbReference>
<dbReference type="PANTHER" id="PTHR21110">
    <property type="entry name" value="PHOSPHOPENTOMUTASE"/>
    <property type="match status" value="1"/>
</dbReference>
<evidence type="ECO:0000256" key="6">
    <source>
        <dbReference type="HAMAP-Rule" id="MF_00740"/>
    </source>
</evidence>
<evidence type="ECO:0000256" key="1">
    <source>
        <dbReference type="ARBA" id="ARBA00010373"/>
    </source>
</evidence>
<feature type="binding site" evidence="6">
    <location>
        <position position="9"/>
    </location>
    <ligand>
        <name>Mn(2+)</name>
        <dbReference type="ChEBI" id="CHEBI:29035"/>
        <label>1</label>
    </ligand>
</feature>
<feature type="domain" description="Metalloenzyme" evidence="8">
    <location>
        <begin position="1"/>
        <end position="373"/>
    </location>
</feature>
<protein>
    <recommendedName>
        <fullName evidence="6 7">Phosphopentomutase</fullName>
        <ecNumber evidence="6 7">5.4.2.7</ecNumber>
    </recommendedName>
    <alternativeName>
        <fullName evidence="6">Phosphodeoxyribomutase</fullName>
    </alternativeName>
</protein>
<comment type="cofactor">
    <cofactor evidence="6">
        <name>Mn(2+)</name>
        <dbReference type="ChEBI" id="CHEBI:29035"/>
    </cofactor>
    <text evidence="6">Binds 2 manganese ions.</text>
</comment>
<evidence type="ECO:0000259" key="8">
    <source>
        <dbReference type="Pfam" id="PF01676"/>
    </source>
</evidence>
<comment type="subcellular location">
    <subcellularLocation>
        <location evidence="6">Cytoplasm</location>
    </subcellularLocation>
</comment>
<dbReference type="InterPro" id="IPR024052">
    <property type="entry name" value="Phosphopentomutase_DeoB_cap_sf"/>
</dbReference>
<dbReference type="SUPFAM" id="SSF53649">
    <property type="entry name" value="Alkaline phosphatase-like"/>
    <property type="match status" value="1"/>
</dbReference>
<dbReference type="GO" id="GO:0043094">
    <property type="term" value="P:metabolic compound salvage"/>
    <property type="evidence" value="ECO:0007669"/>
    <property type="project" value="UniProtKB-UniRule"/>
</dbReference>
<dbReference type="GO" id="GO:0009117">
    <property type="term" value="P:nucleotide metabolic process"/>
    <property type="evidence" value="ECO:0007669"/>
    <property type="project" value="UniProtKB-UniRule"/>
</dbReference>
<dbReference type="InterPro" id="IPR017850">
    <property type="entry name" value="Alkaline_phosphatase_core_sf"/>
</dbReference>
<accession>A0A367ZTV9</accession>
<comment type="caution">
    <text evidence="9">The sequence shown here is derived from an EMBL/GenBank/DDBJ whole genome shotgun (WGS) entry which is preliminary data.</text>
</comment>
<dbReference type="GO" id="GO:0005829">
    <property type="term" value="C:cytosol"/>
    <property type="evidence" value="ECO:0007669"/>
    <property type="project" value="TreeGrafter"/>
</dbReference>
<name>A0A367ZTV9_9BACT</name>
<dbReference type="SUPFAM" id="SSF143856">
    <property type="entry name" value="DeoB insert domain-like"/>
    <property type="match status" value="1"/>
</dbReference>
<keyword evidence="5 6" id="KW-0413">Isomerase</keyword>
<dbReference type="EC" id="5.4.2.7" evidence="6 7"/>
<keyword evidence="3 6" id="KW-0479">Metal-binding</keyword>
<dbReference type="InterPro" id="IPR010045">
    <property type="entry name" value="DeoB"/>
</dbReference>
<comment type="similarity">
    <text evidence="1 6">Belongs to the phosphopentomutase family.</text>
</comment>
<dbReference type="CDD" id="cd16009">
    <property type="entry name" value="PPM"/>
    <property type="match status" value="1"/>
</dbReference>
<dbReference type="GO" id="GO:0000287">
    <property type="term" value="F:magnesium ion binding"/>
    <property type="evidence" value="ECO:0007669"/>
    <property type="project" value="UniProtKB-UniRule"/>
</dbReference>
<feature type="binding site" evidence="6">
    <location>
        <position position="282"/>
    </location>
    <ligand>
        <name>Mn(2+)</name>
        <dbReference type="ChEBI" id="CHEBI:29035"/>
        <label>2</label>
    </ligand>
</feature>
<comment type="catalytic activity">
    <reaction evidence="6">
        <text>alpha-D-ribose 1-phosphate = D-ribose 5-phosphate</text>
        <dbReference type="Rhea" id="RHEA:18793"/>
        <dbReference type="ChEBI" id="CHEBI:57720"/>
        <dbReference type="ChEBI" id="CHEBI:78346"/>
        <dbReference type="EC" id="5.4.2.7"/>
    </reaction>
</comment>
<sequence>MRAICIVLDSVGIGAMPDAAQYGDAGSGTLPNLAEAAGGLHLPTMGRLGLGNIAPIRGVPPAPAPEGGYGKMLELSPGKDTTTGHWEMMGVKLEYPFPVYPQGFPKDWLARYEAAIGRGTLGNYPASGTEIIMQLGDEHVRTGKPIVYTSADSVFQVAAHEEVIPLEELYKMCRIAREMLQPPDMAVGRVIARPFIGTSGAYKRTSHRHDFSLPPSGETVLDVLHARQIPTYGIGKIYDIFAGRGVEPHVTTEGNADGMRKTMAALDTVKHGFIFTNLVDYDMVYGHRRDVAGYKNALEEFDRWLADFLPRLTADDLLILTADHGCDPTFKGSDHTREYPFLLTYQKGRPGRDLGIRQGFWDVAASVARHLQVPFPHGTPFN</sequence>
<dbReference type="HAMAP" id="MF_00740">
    <property type="entry name" value="Phosphopentomut"/>
    <property type="match status" value="1"/>
</dbReference>
<feature type="binding site" evidence="6">
    <location>
        <position position="323"/>
    </location>
    <ligand>
        <name>Mn(2+)</name>
        <dbReference type="ChEBI" id="CHEBI:29035"/>
        <label>1</label>
    </ligand>
</feature>